<gene>
    <name evidence="2" type="ORF">UFOPK2602_00979</name>
</gene>
<name>A0A6J6QC97_9ZZZZ</name>
<dbReference type="AlphaFoldDB" id="A0A6J6QC97"/>
<organism evidence="2">
    <name type="scientific">freshwater metagenome</name>
    <dbReference type="NCBI Taxonomy" id="449393"/>
    <lineage>
        <taxon>unclassified sequences</taxon>
        <taxon>metagenomes</taxon>
        <taxon>ecological metagenomes</taxon>
    </lineage>
</organism>
<accession>A0A6J6QC97</accession>
<feature type="region of interest" description="Disordered" evidence="1">
    <location>
        <begin position="161"/>
        <end position="189"/>
    </location>
</feature>
<dbReference type="PROSITE" id="PS51318">
    <property type="entry name" value="TAT"/>
    <property type="match status" value="1"/>
</dbReference>
<evidence type="ECO:0000256" key="1">
    <source>
        <dbReference type="SAM" id="MobiDB-lite"/>
    </source>
</evidence>
<dbReference type="InterPro" id="IPR006311">
    <property type="entry name" value="TAT_signal"/>
</dbReference>
<dbReference type="EMBL" id="CAEZXX010000056">
    <property type="protein sequence ID" value="CAB4708122.1"/>
    <property type="molecule type" value="Genomic_DNA"/>
</dbReference>
<protein>
    <submittedName>
        <fullName evidence="2">Unannotated protein</fullName>
    </submittedName>
</protein>
<evidence type="ECO:0000313" key="2">
    <source>
        <dbReference type="EMBL" id="CAB4708122.1"/>
    </source>
</evidence>
<reference evidence="2" key="1">
    <citation type="submission" date="2020-05" db="EMBL/GenBank/DDBJ databases">
        <authorList>
            <person name="Chiriac C."/>
            <person name="Salcher M."/>
            <person name="Ghai R."/>
            <person name="Kavagutti S V."/>
        </authorList>
    </citation>
    <scope>NUCLEOTIDE SEQUENCE</scope>
</reference>
<feature type="compositionally biased region" description="Polar residues" evidence="1">
    <location>
        <begin position="167"/>
        <end position="181"/>
    </location>
</feature>
<sequence length="234" mass="24333">MADNEEITTEATGSSRRALLAKAAAAGAVVYTVPMMKSIPAYAAAGFDSYRVQSGTCCVWFSPNQNNQDGTWHADIVNTVNGVVAESHSAEGPAPTMNIDVKVDGTNRGVTFAGDPNNIPGSEGKNTTEAYFYHGGGVAITSQDSNCEIVVEHVVCRPQKKAPCDPTNETAPPTTWAQGSSDVPIGTGGGTAVAPGGCTGGDHFTGTVYYHTGRTGGGENDRCKLGILFRVRCK</sequence>
<proteinExistence type="predicted"/>